<evidence type="ECO:0000256" key="1">
    <source>
        <dbReference type="SAM" id="MobiDB-lite"/>
    </source>
</evidence>
<evidence type="ECO:0000313" key="3">
    <source>
        <dbReference type="Proteomes" id="UP001206595"/>
    </source>
</evidence>
<sequence length="79" mass="8814">MILCEDENSTSTESTIQPVDIEEEGGNDDDLLVPLRTLMDIDMVGPDHTLSTETASPIAIVESSTERHQSRKIRGPYRR</sequence>
<evidence type="ECO:0000313" key="2">
    <source>
        <dbReference type="EMBL" id="KAI8577192.1"/>
    </source>
</evidence>
<organism evidence="2 3">
    <name type="scientific">Umbelopsis ramanniana AG</name>
    <dbReference type="NCBI Taxonomy" id="1314678"/>
    <lineage>
        <taxon>Eukaryota</taxon>
        <taxon>Fungi</taxon>
        <taxon>Fungi incertae sedis</taxon>
        <taxon>Mucoromycota</taxon>
        <taxon>Mucoromycotina</taxon>
        <taxon>Umbelopsidomycetes</taxon>
        <taxon>Umbelopsidales</taxon>
        <taxon>Umbelopsidaceae</taxon>
        <taxon>Umbelopsis</taxon>
    </lineage>
</organism>
<name>A0AAD5E5E8_UMBRA</name>
<dbReference type="RefSeq" id="XP_051442196.1">
    <property type="nucleotide sequence ID" value="XM_051591017.1"/>
</dbReference>
<comment type="caution">
    <text evidence="2">The sequence shown here is derived from an EMBL/GenBank/DDBJ whole genome shotgun (WGS) entry which is preliminary data.</text>
</comment>
<keyword evidence="3" id="KW-1185">Reference proteome</keyword>
<gene>
    <name evidence="2" type="ORF">K450DRAFT_253343</name>
</gene>
<dbReference type="GeneID" id="75916360"/>
<proteinExistence type="predicted"/>
<feature type="region of interest" description="Disordered" evidence="1">
    <location>
        <begin position="1"/>
        <end position="28"/>
    </location>
</feature>
<feature type="region of interest" description="Disordered" evidence="1">
    <location>
        <begin position="47"/>
        <end position="79"/>
    </location>
</feature>
<accession>A0AAD5E5E8</accession>
<protein>
    <submittedName>
        <fullName evidence="2">Uncharacterized protein</fullName>
    </submittedName>
</protein>
<dbReference type="AlphaFoldDB" id="A0AAD5E5E8"/>
<reference evidence="2" key="1">
    <citation type="submission" date="2021-06" db="EMBL/GenBank/DDBJ databases">
        <authorList>
            <consortium name="DOE Joint Genome Institute"/>
            <person name="Mondo S.J."/>
            <person name="Amses K.R."/>
            <person name="Simmons D.R."/>
            <person name="Longcore J.E."/>
            <person name="Seto K."/>
            <person name="Alves G.H."/>
            <person name="Bonds A.E."/>
            <person name="Quandt C.A."/>
            <person name="Davis W.J."/>
            <person name="Chang Y."/>
            <person name="Letcher P.M."/>
            <person name="Powell M.J."/>
            <person name="Kuo A."/>
            <person name="Labutti K."/>
            <person name="Pangilinan J."/>
            <person name="Andreopoulos W."/>
            <person name="Tritt A."/>
            <person name="Riley R."/>
            <person name="Hundley H."/>
            <person name="Johnson J."/>
            <person name="Lipzen A."/>
            <person name="Barry K."/>
            <person name="Berbee M.L."/>
            <person name="Buchler N.E."/>
            <person name="Grigoriev I.V."/>
            <person name="Spatafora J.W."/>
            <person name="Stajich J.E."/>
            <person name="James T.Y."/>
        </authorList>
    </citation>
    <scope>NUCLEOTIDE SEQUENCE</scope>
    <source>
        <strain evidence="2">AG</strain>
    </source>
</reference>
<feature type="compositionally biased region" description="Basic residues" evidence="1">
    <location>
        <begin position="69"/>
        <end position="79"/>
    </location>
</feature>
<dbReference type="EMBL" id="MU620944">
    <property type="protein sequence ID" value="KAI8577192.1"/>
    <property type="molecule type" value="Genomic_DNA"/>
</dbReference>
<reference evidence="2" key="2">
    <citation type="journal article" date="2022" name="Proc. Natl. Acad. Sci. U.S.A.">
        <title>Diploid-dominant life cycles characterize the early evolution of Fungi.</title>
        <authorList>
            <person name="Amses K.R."/>
            <person name="Simmons D.R."/>
            <person name="Longcore J.E."/>
            <person name="Mondo S.J."/>
            <person name="Seto K."/>
            <person name="Jeronimo G.H."/>
            <person name="Bonds A.E."/>
            <person name="Quandt C.A."/>
            <person name="Davis W.J."/>
            <person name="Chang Y."/>
            <person name="Federici B.A."/>
            <person name="Kuo A."/>
            <person name="LaButti K."/>
            <person name="Pangilinan J."/>
            <person name="Andreopoulos W."/>
            <person name="Tritt A."/>
            <person name="Riley R."/>
            <person name="Hundley H."/>
            <person name="Johnson J."/>
            <person name="Lipzen A."/>
            <person name="Barry K."/>
            <person name="Lang B.F."/>
            <person name="Cuomo C.A."/>
            <person name="Buchler N.E."/>
            <person name="Grigoriev I.V."/>
            <person name="Spatafora J.W."/>
            <person name="Stajich J.E."/>
            <person name="James T.Y."/>
        </authorList>
    </citation>
    <scope>NUCLEOTIDE SEQUENCE</scope>
    <source>
        <strain evidence="2">AG</strain>
    </source>
</reference>
<dbReference type="Proteomes" id="UP001206595">
    <property type="component" value="Unassembled WGS sequence"/>
</dbReference>